<dbReference type="EMBL" id="REGN01005401">
    <property type="protein sequence ID" value="RNA13485.1"/>
    <property type="molecule type" value="Genomic_DNA"/>
</dbReference>
<evidence type="ECO:0000313" key="1">
    <source>
        <dbReference type="EMBL" id="RNA13485.1"/>
    </source>
</evidence>
<dbReference type="AlphaFoldDB" id="A0A3M7QR86"/>
<protein>
    <submittedName>
        <fullName evidence="1">Uncharacterized protein</fullName>
    </submittedName>
</protein>
<keyword evidence="2" id="KW-1185">Reference proteome</keyword>
<organism evidence="1 2">
    <name type="scientific">Brachionus plicatilis</name>
    <name type="common">Marine rotifer</name>
    <name type="synonym">Brachionus muelleri</name>
    <dbReference type="NCBI Taxonomy" id="10195"/>
    <lineage>
        <taxon>Eukaryota</taxon>
        <taxon>Metazoa</taxon>
        <taxon>Spiralia</taxon>
        <taxon>Gnathifera</taxon>
        <taxon>Rotifera</taxon>
        <taxon>Eurotatoria</taxon>
        <taxon>Monogononta</taxon>
        <taxon>Pseudotrocha</taxon>
        <taxon>Ploima</taxon>
        <taxon>Brachionidae</taxon>
        <taxon>Brachionus</taxon>
    </lineage>
</organism>
<sequence>MKISCGKHPFLKKIIMICKASWYFEIYIRTYALTNHKFNDTLNKFNKVTVQIFGKAKLMIKFKELPLKNRMNPINRLNDLFFLCNFEFLKKKNYN</sequence>
<comment type="caution">
    <text evidence="1">The sequence shown here is derived from an EMBL/GenBank/DDBJ whole genome shotgun (WGS) entry which is preliminary data.</text>
</comment>
<gene>
    <name evidence="1" type="ORF">BpHYR1_018001</name>
</gene>
<proteinExistence type="predicted"/>
<accession>A0A3M7QR86</accession>
<name>A0A3M7QR86_BRAPC</name>
<reference evidence="1 2" key="1">
    <citation type="journal article" date="2018" name="Sci. Rep.">
        <title>Genomic signatures of local adaptation to the degree of environmental predictability in rotifers.</title>
        <authorList>
            <person name="Franch-Gras L."/>
            <person name="Hahn C."/>
            <person name="Garcia-Roger E.M."/>
            <person name="Carmona M.J."/>
            <person name="Serra M."/>
            <person name="Gomez A."/>
        </authorList>
    </citation>
    <scope>NUCLEOTIDE SEQUENCE [LARGE SCALE GENOMIC DNA]</scope>
    <source>
        <strain evidence="1">HYR1</strain>
    </source>
</reference>
<evidence type="ECO:0000313" key="2">
    <source>
        <dbReference type="Proteomes" id="UP000276133"/>
    </source>
</evidence>
<dbReference type="Proteomes" id="UP000276133">
    <property type="component" value="Unassembled WGS sequence"/>
</dbReference>